<dbReference type="Proteomes" id="UP001597181">
    <property type="component" value="Unassembled WGS sequence"/>
</dbReference>
<keyword evidence="1" id="KW-0808">Transferase</keyword>
<evidence type="ECO:0000313" key="7">
    <source>
        <dbReference type="Proteomes" id="UP001597181"/>
    </source>
</evidence>
<comment type="caution">
    <text evidence="6">The sequence shown here is derived from an EMBL/GenBank/DDBJ whole genome shotgun (WGS) entry which is preliminary data.</text>
</comment>
<keyword evidence="7" id="KW-1185">Reference proteome</keyword>
<proteinExistence type="predicted"/>
<evidence type="ECO:0000259" key="5">
    <source>
        <dbReference type="Pfam" id="PF18085"/>
    </source>
</evidence>
<evidence type="ECO:0000256" key="4">
    <source>
        <dbReference type="ARBA" id="ARBA00022840"/>
    </source>
</evidence>
<reference evidence="7" key="1">
    <citation type="journal article" date="2019" name="Int. J. Syst. Evol. Microbiol.">
        <title>The Global Catalogue of Microorganisms (GCM) 10K type strain sequencing project: providing services to taxonomists for standard genome sequencing and annotation.</title>
        <authorList>
            <consortium name="The Broad Institute Genomics Platform"/>
            <consortium name="The Broad Institute Genome Sequencing Center for Infectious Disease"/>
            <person name="Wu L."/>
            <person name="Ma J."/>
        </authorList>
    </citation>
    <scope>NUCLEOTIDE SEQUENCE [LARGE SCALE GENOMIC DNA]</scope>
    <source>
        <strain evidence="7">CCUG 50213</strain>
    </source>
</reference>
<keyword evidence="3" id="KW-0418">Kinase</keyword>
<evidence type="ECO:0000256" key="3">
    <source>
        <dbReference type="ARBA" id="ARBA00022777"/>
    </source>
</evidence>
<organism evidence="6 7">
    <name type="scientific">Leucobacter albus</name>
    <dbReference type="NCBI Taxonomy" id="272210"/>
    <lineage>
        <taxon>Bacteria</taxon>
        <taxon>Bacillati</taxon>
        <taxon>Actinomycetota</taxon>
        <taxon>Actinomycetes</taxon>
        <taxon>Micrococcales</taxon>
        <taxon>Microbacteriaceae</taxon>
        <taxon>Leucobacter</taxon>
    </lineage>
</organism>
<gene>
    <name evidence="6" type="ORF">ACFQ3U_13885</name>
</gene>
<keyword evidence="4" id="KW-0067">ATP-binding</keyword>
<evidence type="ECO:0000256" key="1">
    <source>
        <dbReference type="ARBA" id="ARBA00022679"/>
    </source>
</evidence>
<protein>
    <recommendedName>
        <fullName evidence="5">Maltokinase N-terminal cap domain-containing protein</fullName>
    </recommendedName>
</protein>
<dbReference type="NCBIfam" id="NF047744">
    <property type="entry name" value="CG0192_rel"/>
    <property type="match status" value="1"/>
</dbReference>
<evidence type="ECO:0000256" key="2">
    <source>
        <dbReference type="ARBA" id="ARBA00022741"/>
    </source>
</evidence>
<evidence type="ECO:0000313" key="6">
    <source>
        <dbReference type="EMBL" id="MFD1202986.1"/>
    </source>
</evidence>
<dbReference type="InterPro" id="IPR040999">
    <property type="entry name" value="Mak_N_cap"/>
</dbReference>
<dbReference type="EMBL" id="JBHTLY010000007">
    <property type="protein sequence ID" value="MFD1202986.1"/>
    <property type="molecule type" value="Genomic_DNA"/>
</dbReference>
<accession>A0ABW3TQH5</accession>
<dbReference type="RefSeq" id="WP_343960756.1">
    <property type="nucleotide sequence ID" value="NZ_BAAAKZ010000009.1"/>
</dbReference>
<dbReference type="Pfam" id="PF18085">
    <property type="entry name" value="Mak_N_cap"/>
    <property type="match status" value="1"/>
</dbReference>
<keyword evidence="2" id="KW-0547">Nucleotide-binding</keyword>
<feature type="domain" description="Maltokinase N-terminal cap" evidence="5">
    <location>
        <begin position="21"/>
        <end position="103"/>
    </location>
</feature>
<name>A0ABW3TQH5_9MICO</name>
<sequence>MALLYANTTLVPSKLEVIAEWLPKQPWFTGDVSQLTRVSGYRLDDPEGEVGIDGILVSAGEDKVYHVPLTYRGAPLDGGEEHLVGTMEHGVLGTRWVTAAAGDPVYRAVVAQVIAQGGSGSEELLHQPDGSAVARTIEMPIHGSGEQGAQVPEMWAAEVSVAAGATVAATGFATLRVIHTPGAAAGDAAARGAVGTLTATWPGQETPVVIATLD</sequence>